<evidence type="ECO:0008006" key="3">
    <source>
        <dbReference type="Google" id="ProtNLM"/>
    </source>
</evidence>
<dbReference type="AlphaFoldDB" id="A0A813E9X4"/>
<protein>
    <recommendedName>
        <fullName evidence="3">Peroxin/Ferlin domain-containing protein</fullName>
    </recommendedName>
</protein>
<organism evidence="1 2">
    <name type="scientific">Polarella glacialis</name>
    <name type="common">Dinoflagellate</name>
    <dbReference type="NCBI Taxonomy" id="89957"/>
    <lineage>
        <taxon>Eukaryota</taxon>
        <taxon>Sar</taxon>
        <taxon>Alveolata</taxon>
        <taxon>Dinophyceae</taxon>
        <taxon>Suessiales</taxon>
        <taxon>Suessiaceae</taxon>
        <taxon>Polarella</taxon>
    </lineage>
</organism>
<dbReference type="OrthoDB" id="429375at2759"/>
<evidence type="ECO:0000313" key="2">
    <source>
        <dbReference type="Proteomes" id="UP000654075"/>
    </source>
</evidence>
<accession>A0A813E9X4</accession>
<evidence type="ECO:0000313" key="1">
    <source>
        <dbReference type="EMBL" id="CAE8595434.1"/>
    </source>
</evidence>
<name>A0A813E9X4_POLGL</name>
<gene>
    <name evidence="1" type="ORF">PGLA1383_LOCUS13945</name>
</gene>
<dbReference type="EMBL" id="CAJNNV010007832">
    <property type="protein sequence ID" value="CAE8595434.1"/>
    <property type="molecule type" value="Genomic_DNA"/>
</dbReference>
<keyword evidence="2" id="KW-1185">Reference proteome</keyword>
<sequence>YRHPHILRQLNQEQCALRKSPPIEMDDGLYKAKSDWSIQKGSGADKDGWMYGIAWNSSTWEDREGFFDTTRKRRWTRIYT</sequence>
<reference evidence="1" key="1">
    <citation type="submission" date="2021-02" db="EMBL/GenBank/DDBJ databases">
        <authorList>
            <person name="Dougan E. K."/>
            <person name="Rhodes N."/>
            <person name="Thang M."/>
            <person name="Chan C."/>
        </authorList>
    </citation>
    <scope>NUCLEOTIDE SEQUENCE</scope>
</reference>
<dbReference type="Proteomes" id="UP000654075">
    <property type="component" value="Unassembled WGS sequence"/>
</dbReference>
<proteinExistence type="predicted"/>
<feature type="non-terminal residue" evidence="1">
    <location>
        <position position="1"/>
    </location>
</feature>
<comment type="caution">
    <text evidence="1">The sequence shown here is derived from an EMBL/GenBank/DDBJ whole genome shotgun (WGS) entry which is preliminary data.</text>
</comment>